<dbReference type="Pfam" id="PF13837">
    <property type="entry name" value="Myb_DNA-bind_4"/>
    <property type="match status" value="1"/>
</dbReference>
<proteinExistence type="predicted"/>
<keyword evidence="4" id="KW-1185">Reference proteome</keyword>
<evidence type="ECO:0000259" key="2">
    <source>
        <dbReference type="Pfam" id="PF13837"/>
    </source>
</evidence>
<sequence>MSATQLYLNDQLVTITAEASIIKKLNEGDDQYLAEYVNKAAKLGQFNFLLKDHQLRKIVVRRACNPTVDSCKPVWYKKGRPSEIDLAAIAFLLKLRGSDKYFSRFQDGYSVRNKLWDEIANDMKAEGYDVDGHKCSQKFFNLAQNYYKYRQYVESRCGDDQKAFPPDYYAELHKILGEKKNDEGNNSEEEDEEWLPKNKKRKRNVDEDGDDFFKKLLKKNSEQKEQRFYEMCDLIKKRNDMIKEKLKQNDKIISILEKLVKN</sequence>
<feature type="region of interest" description="Disordered" evidence="1">
    <location>
        <begin position="179"/>
        <end position="202"/>
    </location>
</feature>
<evidence type="ECO:0000256" key="1">
    <source>
        <dbReference type="SAM" id="MobiDB-lite"/>
    </source>
</evidence>
<dbReference type="EMBL" id="QDEB01048250">
    <property type="protein sequence ID" value="RZC37893.1"/>
    <property type="molecule type" value="Genomic_DNA"/>
</dbReference>
<dbReference type="AlphaFoldDB" id="A0A482VZ58"/>
<evidence type="ECO:0000313" key="4">
    <source>
        <dbReference type="Proteomes" id="UP000292052"/>
    </source>
</evidence>
<gene>
    <name evidence="3" type="ORF">BDFB_011263</name>
</gene>
<dbReference type="Gene3D" id="1.10.10.60">
    <property type="entry name" value="Homeodomain-like"/>
    <property type="match status" value="1"/>
</dbReference>
<evidence type="ECO:0000313" key="3">
    <source>
        <dbReference type="EMBL" id="RZC37893.1"/>
    </source>
</evidence>
<protein>
    <submittedName>
        <fullName evidence="3">Myb DNA-bind 4 domain containing protein</fullName>
    </submittedName>
</protein>
<comment type="caution">
    <text evidence="3">The sequence shown here is derived from an EMBL/GenBank/DDBJ whole genome shotgun (WGS) entry which is preliminary data.</text>
</comment>
<feature type="domain" description="Myb/SANT-like DNA-binding" evidence="2">
    <location>
        <begin position="88"/>
        <end position="175"/>
    </location>
</feature>
<dbReference type="InterPro" id="IPR044822">
    <property type="entry name" value="Myb_DNA-bind_4"/>
</dbReference>
<name>A0A482VZ58_ASBVE</name>
<reference evidence="3 4" key="1">
    <citation type="submission" date="2017-03" db="EMBL/GenBank/DDBJ databases">
        <title>Genome of the blue death feigning beetle - Asbolus verrucosus.</title>
        <authorList>
            <person name="Rider S.D."/>
        </authorList>
    </citation>
    <scope>NUCLEOTIDE SEQUENCE [LARGE SCALE GENOMIC DNA]</scope>
    <source>
        <strain evidence="3">Butters</strain>
        <tissue evidence="3">Head and leg muscle</tissue>
    </source>
</reference>
<accession>A0A482VZ58</accession>
<dbReference type="Proteomes" id="UP000292052">
    <property type="component" value="Unassembled WGS sequence"/>
</dbReference>
<dbReference type="OrthoDB" id="6760380at2759"/>
<organism evidence="3 4">
    <name type="scientific">Asbolus verrucosus</name>
    <name type="common">Desert ironclad beetle</name>
    <dbReference type="NCBI Taxonomy" id="1661398"/>
    <lineage>
        <taxon>Eukaryota</taxon>
        <taxon>Metazoa</taxon>
        <taxon>Ecdysozoa</taxon>
        <taxon>Arthropoda</taxon>
        <taxon>Hexapoda</taxon>
        <taxon>Insecta</taxon>
        <taxon>Pterygota</taxon>
        <taxon>Neoptera</taxon>
        <taxon>Endopterygota</taxon>
        <taxon>Coleoptera</taxon>
        <taxon>Polyphaga</taxon>
        <taxon>Cucujiformia</taxon>
        <taxon>Tenebrionidae</taxon>
        <taxon>Pimeliinae</taxon>
        <taxon>Asbolus</taxon>
    </lineage>
</organism>